<organism evidence="2 3">
    <name type="scientific">Cellulophaga tyrosinoxydans</name>
    <dbReference type="NCBI Taxonomy" id="504486"/>
    <lineage>
        <taxon>Bacteria</taxon>
        <taxon>Pseudomonadati</taxon>
        <taxon>Bacteroidota</taxon>
        <taxon>Flavobacteriia</taxon>
        <taxon>Flavobacteriales</taxon>
        <taxon>Flavobacteriaceae</taxon>
        <taxon>Cellulophaga</taxon>
    </lineage>
</organism>
<dbReference type="RefSeq" id="WP_084060635.1">
    <property type="nucleotide sequence ID" value="NZ_FWXO01000001.1"/>
</dbReference>
<feature type="chain" id="PRO_5012754657" description="Outer membrane protein beta-barrel domain-containing protein" evidence="1">
    <location>
        <begin position="19"/>
        <end position="193"/>
    </location>
</feature>
<evidence type="ECO:0008006" key="4">
    <source>
        <dbReference type="Google" id="ProtNLM"/>
    </source>
</evidence>
<gene>
    <name evidence="2" type="ORF">SAMN05660703_1387</name>
</gene>
<feature type="signal peptide" evidence="1">
    <location>
        <begin position="1"/>
        <end position="18"/>
    </location>
</feature>
<sequence>MKILVVVSFIFISIIAQAQEKWQTSAQFDFIFPSNKEYSYNDSNNVFTDVELDNSGFLLSSFAVQGDYNYFIFKKLSLGVVGGFQTLSKPSYSFLKVGGVMRYFFTDKNSGFLYINATNDFSLNKDKFKTGATARAGVGFPILQKDEYQLILNLFGEYTQLQLDGGKPLLGLPDETPKYYATRSLGLSVGIVF</sequence>
<accession>A0A1W1ZD96</accession>
<dbReference type="OrthoDB" id="1441936at2"/>
<keyword evidence="1" id="KW-0732">Signal</keyword>
<reference evidence="2 3" key="1">
    <citation type="submission" date="2017-04" db="EMBL/GenBank/DDBJ databases">
        <authorList>
            <person name="Afonso C.L."/>
            <person name="Miller P.J."/>
            <person name="Scott M.A."/>
            <person name="Spackman E."/>
            <person name="Goraichik I."/>
            <person name="Dimitrov K.M."/>
            <person name="Suarez D.L."/>
            <person name="Swayne D.E."/>
        </authorList>
    </citation>
    <scope>NUCLEOTIDE SEQUENCE [LARGE SCALE GENOMIC DNA]</scope>
    <source>
        <strain evidence="2 3">DSM 21164</strain>
    </source>
</reference>
<dbReference type="AlphaFoldDB" id="A0A1W1ZD96"/>
<evidence type="ECO:0000313" key="3">
    <source>
        <dbReference type="Proteomes" id="UP000192360"/>
    </source>
</evidence>
<dbReference type="EMBL" id="FWXO01000001">
    <property type="protein sequence ID" value="SMC46364.1"/>
    <property type="molecule type" value="Genomic_DNA"/>
</dbReference>
<proteinExistence type="predicted"/>
<evidence type="ECO:0000256" key="1">
    <source>
        <dbReference type="SAM" id="SignalP"/>
    </source>
</evidence>
<protein>
    <recommendedName>
        <fullName evidence="4">Outer membrane protein beta-barrel domain-containing protein</fullName>
    </recommendedName>
</protein>
<keyword evidence="3" id="KW-1185">Reference proteome</keyword>
<evidence type="ECO:0000313" key="2">
    <source>
        <dbReference type="EMBL" id="SMC46364.1"/>
    </source>
</evidence>
<dbReference type="Proteomes" id="UP000192360">
    <property type="component" value="Unassembled WGS sequence"/>
</dbReference>
<name>A0A1W1ZD96_9FLAO</name>
<dbReference type="STRING" id="504486.SAMN05660703_1387"/>